<feature type="compositionally biased region" description="Polar residues" evidence="1">
    <location>
        <begin position="46"/>
        <end position="55"/>
    </location>
</feature>
<reference evidence="2" key="1">
    <citation type="submission" date="2015-07" db="EMBL/GenBank/DDBJ databases">
        <title>Transcriptome Assembly of Anthurium amnicola.</title>
        <authorList>
            <person name="Suzuki J."/>
        </authorList>
    </citation>
    <scope>NUCLEOTIDE SEQUENCE</scope>
</reference>
<feature type="region of interest" description="Disordered" evidence="1">
    <location>
        <begin position="1"/>
        <end position="90"/>
    </location>
</feature>
<feature type="compositionally biased region" description="Low complexity" evidence="1">
    <location>
        <begin position="32"/>
        <end position="45"/>
    </location>
</feature>
<dbReference type="EMBL" id="GDJX01001853">
    <property type="protein sequence ID" value="JAT66083.1"/>
    <property type="molecule type" value="Transcribed_RNA"/>
</dbReference>
<accession>A0A1D1ZGZ0</accession>
<name>A0A1D1ZGZ0_9ARAE</name>
<proteinExistence type="predicted"/>
<sequence length="155" mass="16755">MEAKKPSVSTPPPPSSSLAADLFGKKNPPAPSSSSFFHSVFPPASTVMSKNSSRSDVYGSSWKKEAQSQSWDAQNVSADGIPQGGGNREMNSAYEHEKIDPCTFSSSLYYGGQDICTNIPSSHNPGYNYKKDGDDDSDNPNAASRGNWWQGSLYY</sequence>
<evidence type="ECO:0000313" key="2">
    <source>
        <dbReference type="EMBL" id="JAT66083.1"/>
    </source>
</evidence>
<gene>
    <name evidence="2" type="ORF">g.6306</name>
</gene>
<dbReference type="PANTHER" id="PTHR33738">
    <property type="entry name" value="EMB|CAB82975.1"/>
    <property type="match status" value="1"/>
</dbReference>
<feature type="compositionally biased region" description="Polar residues" evidence="1">
    <location>
        <begin position="67"/>
        <end position="77"/>
    </location>
</feature>
<dbReference type="AlphaFoldDB" id="A0A1D1ZGZ0"/>
<feature type="compositionally biased region" description="Polar residues" evidence="1">
    <location>
        <begin position="139"/>
        <end position="155"/>
    </location>
</feature>
<evidence type="ECO:0000256" key="1">
    <source>
        <dbReference type="SAM" id="MobiDB-lite"/>
    </source>
</evidence>
<dbReference type="PANTHER" id="PTHR33738:SF8">
    <property type="entry name" value="OS05G0454500 PROTEIN"/>
    <property type="match status" value="1"/>
</dbReference>
<organism evidence="2">
    <name type="scientific">Anthurium amnicola</name>
    <dbReference type="NCBI Taxonomy" id="1678845"/>
    <lineage>
        <taxon>Eukaryota</taxon>
        <taxon>Viridiplantae</taxon>
        <taxon>Streptophyta</taxon>
        <taxon>Embryophyta</taxon>
        <taxon>Tracheophyta</taxon>
        <taxon>Spermatophyta</taxon>
        <taxon>Magnoliopsida</taxon>
        <taxon>Liliopsida</taxon>
        <taxon>Araceae</taxon>
        <taxon>Pothoideae</taxon>
        <taxon>Potheae</taxon>
        <taxon>Anthurium</taxon>
    </lineage>
</organism>
<protein>
    <submittedName>
        <fullName evidence="2">Uncharacterized protein</fullName>
    </submittedName>
</protein>
<feature type="region of interest" description="Disordered" evidence="1">
    <location>
        <begin position="121"/>
        <end position="155"/>
    </location>
</feature>